<dbReference type="EMBL" id="BQKI01000003">
    <property type="protein sequence ID" value="GJM91360.1"/>
    <property type="molecule type" value="Genomic_DNA"/>
</dbReference>
<reference evidence="6" key="1">
    <citation type="journal article" date="2018" name="DNA Res.">
        <title>Multiple hybrid de novo genome assembly of finger millet, an orphan allotetraploid crop.</title>
        <authorList>
            <person name="Hatakeyama M."/>
            <person name="Aluri S."/>
            <person name="Balachadran M.T."/>
            <person name="Sivarajan S.R."/>
            <person name="Patrignani A."/>
            <person name="Gruter S."/>
            <person name="Poveda L."/>
            <person name="Shimizu-Inatsugi R."/>
            <person name="Baeten J."/>
            <person name="Francoijs K.J."/>
            <person name="Nataraja K.N."/>
            <person name="Reddy Y.A.N."/>
            <person name="Phadnis S."/>
            <person name="Ravikumar R.L."/>
            <person name="Schlapbach R."/>
            <person name="Sreeman S.M."/>
            <person name="Shimizu K.K."/>
        </authorList>
    </citation>
    <scope>NUCLEOTIDE SEQUENCE</scope>
</reference>
<sequence>MPVKVFGSPESPGVARVVTCLFEKDVEFQLIRVDSFRGVKRLERPKLHPHGDESVISDDGLVTLFESREICCTSGARTSTRTKGTRSCLGRADWSVSASSSGWRLRRTTSALPAPTWSTASPTFPPTCRSTAAHRQHSESERMEEMPLQVYEKSAKELRKLFSIYEQKLYEEETEYLVDDKFSLADLAYLPDLDSIASDPRSASIMASWNKVSRWWEKISGHPSWKRVKDLQRPWSVEAPPL</sequence>
<dbReference type="InterPro" id="IPR004045">
    <property type="entry name" value="Glutathione_S-Trfase_N"/>
</dbReference>
<dbReference type="Gene3D" id="1.20.1050.10">
    <property type="match status" value="1"/>
</dbReference>
<evidence type="ECO:0000313" key="7">
    <source>
        <dbReference type="Proteomes" id="UP001054889"/>
    </source>
</evidence>
<reference evidence="6" key="2">
    <citation type="submission" date="2021-12" db="EMBL/GenBank/DDBJ databases">
        <title>Resequencing data analysis of finger millet.</title>
        <authorList>
            <person name="Hatakeyama M."/>
            <person name="Aluri S."/>
            <person name="Balachadran M.T."/>
            <person name="Sivarajan S.R."/>
            <person name="Poveda L."/>
            <person name="Shimizu-Inatsugi R."/>
            <person name="Schlapbach R."/>
            <person name="Sreeman S.M."/>
            <person name="Shimizu K.K."/>
        </authorList>
    </citation>
    <scope>NUCLEOTIDE SEQUENCE</scope>
</reference>
<dbReference type="AlphaFoldDB" id="A0AAV5C0B7"/>
<dbReference type="InterPro" id="IPR010987">
    <property type="entry name" value="Glutathione-S-Trfase_C-like"/>
</dbReference>
<organism evidence="6 7">
    <name type="scientific">Eleusine coracana subsp. coracana</name>
    <dbReference type="NCBI Taxonomy" id="191504"/>
    <lineage>
        <taxon>Eukaryota</taxon>
        <taxon>Viridiplantae</taxon>
        <taxon>Streptophyta</taxon>
        <taxon>Embryophyta</taxon>
        <taxon>Tracheophyta</taxon>
        <taxon>Spermatophyta</taxon>
        <taxon>Magnoliopsida</taxon>
        <taxon>Liliopsida</taxon>
        <taxon>Poales</taxon>
        <taxon>Poaceae</taxon>
        <taxon>PACMAD clade</taxon>
        <taxon>Chloridoideae</taxon>
        <taxon>Cynodonteae</taxon>
        <taxon>Eleusininae</taxon>
        <taxon>Eleusine</taxon>
    </lineage>
</organism>
<accession>A0AAV5C0B7</accession>
<dbReference type="GO" id="GO:0005737">
    <property type="term" value="C:cytoplasm"/>
    <property type="evidence" value="ECO:0007669"/>
    <property type="project" value="TreeGrafter"/>
</dbReference>
<dbReference type="GO" id="GO:0006749">
    <property type="term" value="P:glutathione metabolic process"/>
    <property type="evidence" value="ECO:0007669"/>
    <property type="project" value="TreeGrafter"/>
</dbReference>
<dbReference type="GO" id="GO:0043295">
    <property type="term" value="F:glutathione binding"/>
    <property type="evidence" value="ECO:0007669"/>
    <property type="project" value="TreeGrafter"/>
</dbReference>
<dbReference type="SUPFAM" id="SSF47616">
    <property type="entry name" value="GST C-terminal domain-like"/>
    <property type="match status" value="1"/>
</dbReference>
<protein>
    <recommendedName>
        <fullName evidence="1">glutathione transferase</fullName>
        <ecNumber evidence="1">2.5.1.18</ecNumber>
    </recommendedName>
</protein>
<evidence type="ECO:0000259" key="4">
    <source>
        <dbReference type="PROSITE" id="PS50404"/>
    </source>
</evidence>
<feature type="domain" description="GST N-terminal" evidence="4">
    <location>
        <begin position="1"/>
        <end position="82"/>
    </location>
</feature>
<dbReference type="PROSITE" id="PS50405">
    <property type="entry name" value="GST_CTER"/>
    <property type="match status" value="1"/>
</dbReference>
<comment type="catalytic activity">
    <reaction evidence="3">
        <text>RX + glutathione = an S-substituted glutathione + a halide anion + H(+)</text>
        <dbReference type="Rhea" id="RHEA:16437"/>
        <dbReference type="ChEBI" id="CHEBI:15378"/>
        <dbReference type="ChEBI" id="CHEBI:16042"/>
        <dbReference type="ChEBI" id="CHEBI:17792"/>
        <dbReference type="ChEBI" id="CHEBI:57925"/>
        <dbReference type="ChEBI" id="CHEBI:90779"/>
        <dbReference type="EC" id="2.5.1.18"/>
    </reaction>
</comment>
<keyword evidence="2" id="KW-0808">Transferase</keyword>
<evidence type="ECO:0000256" key="1">
    <source>
        <dbReference type="ARBA" id="ARBA00012452"/>
    </source>
</evidence>
<dbReference type="SUPFAM" id="SSF52833">
    <property type="entry name" value="Thioredoxin-like"/>
    <property type="match status" value="1"/>
</dbReference>
<dbReference type="InterPro" id="IPR036249">
    <property type="entry name" value="Thioredoxin-like_sf"/>
</dbReference>
<gene>
    <name evidence="6" type="primary">ga07723</name>
    <name evidence="6" type="ORF">PR202_ga07723</name>
</gene>
<dbReference type="InterPro" id="IPR036282">
    <property type="entry name" value="Glutathione-S-Trfase_C_sf"/>
</dbReference>
<comment type="caution">
    <text evidence="6">The sequence shown here is derived from an EMBL/GenBank/DDBJ whole genome shotgun (WGS) entry which is preliminary data.</text>
</comment>
<dbReference type="PROSITE" id="PS50404">
    <property type="entry name" value="GST_NTER"/>
    <property type="match status" value="1"/>
</dbReference>
<dbReference type="Gene3D" id="3.40.30.10">
    <property type="entry name" value="Glutaredoxin"/>
    <property type="match status" value="1"/>
</dbReference>
<feature type="domain" description="GST C-terminal" evidence="5">
    <location>
        <begin position="102"/>
        <end position="242"/>
    </location>
</feature>
<dbReference type="EC" id="2.5.1.18" evidence="1"/>
<keyword evidence="7" id="KW-1185">Reference proteome</keyword>
<dbReference type="GO" id="GO:0004364">
    <property type="term" value="F:glutathione transferase activity"/>
    <property type="evidence" value="ECO:0007669"/>
    <property type="project" value="UniProtKB-EC"/>
</dbReference>
<name>A0AAV5C0B7_ELECO</name>
<evidence type="ECO:0000256" key="3">
    <source>
        <dbReference type="ARBA" id="ARBA00047960"/>
    </source>
</evidence>
<evidence type="ECO:0000259" key="5">
    <source>
        <dbReference type="PROSITE" id="PS50405"/>
    </source>
</evidence>
<dbReference type="Pfam" id="PF00043">
    <property type="entry name" value="GST_C"/>
    <property type="match status" value="1"/>
</dbReference>
<dbReference type="PANTHER" id="PTHR43900:SF79">
    <property type="entry name" value="GLUTATHIONE S-TRANSFERASE"/>
    <property type="match status" value="1"/>
</dbReference>
<proteinExistence type="predicted"/>
<evidence type="ECO:0000256" key="2">
    <source>
        <dbReference type="ARBA" id="ARBA00022679"/>
    </source>
</evidence>
<dbReference type="InterPro" id="IPR004046">
    <property type="entry name" value="GST_C"/>
</dbReference>
<dbReference type="PANTHER" id="PTHR43900">
    <property type="entry name" value="GLUTATHIONE S-TRANSFERASE RHO"/>
    <property type="match status" value="1"/>
</dbReference>
<dbReference type="Proteomes" id="UP001054889">
    <property type="component" value="Unassembled WGS sequence"/>
</dbReference>
<evidence type="ECO:0000313" key="6">
    <source>
        <dbReference type="EMBL" id="GJM91360.1"/>
    </source>
</evidence>